<gene>
    <name evidence="1" type="ORF">DO021_16550</name>
</gene>
<dbReference type="AlphaFoldDB" id="A0A328F859"/>
<proteinExistence type="predicted"/>
<sequence length="61" mass="6610">MYPFPESELTVSVEIRKPKTAEAAGAEQGPDALRIVAIAMADHDMVYLTDAEIGEIVIVVH</sequence>
<name>A0A328F859_9BACT</name>
<dbReference type="RefSeq" id="WP_111958688.1">
    <property type="nucleotide sequence ID" value="NZ_QLNI01000036.1"/>
</dbReference>
<evidence type="ECO:0000313" key="1">
    <source>
        <dbReference type="EMBL" id="RAM00874.1"/>
    </source>
</evidence>
<dbReference type="EMBL" id="QLNI01000036">
    <property type="protein sequence ID" value="RAM00874.1"/>
    <property type="molecule type" value="Genomic_DNA"/>
</dbReference>
<reference evidence="1 2" key="1">
    <citation type="submission" date="2018-06" db="EMBL/GenBank/DDBJ databases">
        <title>Complete Genome Sequence of Desulfobacter hydrogenophilus (DSM3380).</title>
        <authorList>
            <person name="Marietou A."/>
            <person name="Schreiber L."/>
            <person name="Marshall I."/>
            <person name="Jorgensen B."/>
        </authorList>
    </citation>
    <scope>NUCLEOTIDE SEQUENCE [LARGE SCALE GENOMIC DNA]</scope>
    <source>
        <strain evidence="1 2">DSM 3380</strain>
    </source>
</reference>
<organism evidence="1 2">
    <name type="scientific">Desulfobacter hydrogenophilus</name>
    <dbReference type="NCBI Taxonomy" id="2291"/>
    <lineage>
        <taxon>Bacteria</taxon>
        <taxon>Pseudomonadati</taxon>
        <taxon>Thermodesulfobacteriota</taxon>
        <taxon>Desulfobacteria</taxon>
        <taxon>Desulfobacterales</taxon>
        <taxon>Desulfobacteraceae</taxon>
        <taxon>Desulfobacter</taxon>
    </lineage>
</organism>
<comment type="caution">
    <text evidence="1">The sequence shown here is derived from an EMBL/GenBank/DDBJ whole genome shotgun (WGS) entry which is preliminary data.</text>
</comment>
<protein>
    <submittedName>
        <fullName evidence="1">Uncharacterized protein</fullName>
    </submittedName>
</protein>
<accession>A0A328F859</accession>
<dbReference type="Proteomes" id="UP000248798">
    <property type="component" value="Unassembled WGS sequence"/>
</dbReference>
<evidence type="ECO:0000313" key="2">
    <source>
        <dbReference type="Proteomes" id="UP000248798"/>
    </source>
</evidence>